<evidence type="ECO:0000256" key="4">
    <source>
        <dbReference type="PROSITE-ProRule" id="PRU00169"/>
    </source>
</evidence>
<feature type="transmembrane region" description="Helical" evidence="6">
    <location>
        <begin position="12"/>
        <end position="34"/>
    </location>
</feature>
<dbReference type="InterPro" id="IPR000700">
    <property type="entry name" value="PAS-assoc_C"/>
</dbReference>
<dbReference type="PANTHER" id="PTHR43065:SF42">
    <property type="entry name" value="TWO-COMPONENT SENSOR PPRA"/>
    <property type="match status" value="1"/>
</dbReference>
<keyword evidence="6" id="KW-0472">Membrane</keyword>
<evidence type="ECO:0000256" key="6">
    <source>
        <dbReference type="SAM" id="Phobius"/>
    </source>
</evidence>
<evidence type="ECO:0000256" key="5">
    <source>
        <dbReference type="SAM" id="Coils"/>
    </source>
</evidence>
<dbReference type="EC" id="2.7.13.3" evidence="2"/>
<dbReference type="SUPFAM" id="SSF55874">
    <property type="entry name" value="ATPase domain of HSP90 chaperone/DNA topoisomerase II/histidine kinase"/>
    <property type="match status" value="1"/>
</dbReference>
<keyword evidence="5" id="KW-0175">Coiled coil</keyword>
<gene>
    <name evidence="11" type="ORF">FXF49_02595</name>
</gene>
<feature type="transmembrane region" description="Helical" evidence="6">
    <location>
        <begin position="223"/>
        <end position="245"/>
    </location>
</feature>
<evidence type="ECO:0000259" key="10">
    <source>
        <dbReference type="PROSITE" id="PS50113"/>
    </source>
</evidence>
<dbReference type="Pfam" id="PF00512">
    <property type="entry name" value="HisKA"/>
    <property type="match status" value="1"/>
</dbReference>
<name>A0A5D0MR84_FLESI</name>
<dbReference type="CDD" id="cd00130">
    <property type="entry name" value="PAS"/>
    <property type="match status" value="3"/>
</dbReference>
<dbReference type="CDD" id="cd00082">
    <property type="entry name" value="HisKA"/>
    <property type="match status" value="1"/>
</dbReference>
<comment type="caution">
    <text evidence="11">The sequence shown here is derived from an EMBL/GenBank/DDBJ whole genome shotgun (WGS) entry which is preliminary data.</text>
</comment>
<evidence type="ECO:0000313" key="12">
    <source>
        <dbReference type="Proteomes" id="UP000323337"/>
    </source>
</evidence>
<reference evidence="11 12" key="1">
    <citation type="submission" date="2019-08" db="EMBL/GenBank/DDBJ databases">
        <title>Genomic characterization of a novel candidate phylum (ARYD3) from a high temperature, high salinity tertiary oil reservoir in north central Oklahoma, USA.</title>
        <authorList>
            <person name="Youssef N.H."/>
            <person name="Yadav A."/>
            <person name="Elshahed M.S."/>
        </authorList>
    </citation>
    <scope>NUCLEOTIDE SEQUENCE [LARGE SCALE GENOMIC DNA]</scope>
    <source>
        <strain evidence="11">ARYD1</strain>
    </source>
</reference>
<dbReference type="Pfam" id="PF02518">
    <property type="entry name" value="HATPase_c"/>
    <property type="match status" value="1"/>
</dbReference>
<evidence type="ECO:0000256" key="2">
    <source>
        <dbReference type="ARBA" id="ARBA00012438"/>
    </source>
</evidence>
<dbReference type="SMART" id="SM00091">
    <property type="entry name" value="PAS"/>
    <property type="match status" value="3"/>
</dbReference>
<dbReference type="AlphaFoldDB" id="A0A5D0MR84"/>
<dbReference type="InterPro" id="IPR000014">
    <property type="entry name" value="PAS"/>
</dbReference>
<dbReference type="InterPro" id="IPR021796">
    <property type="entry name" value="Tll0287-like_dom"/>
</dbReference>
<organism evidence="11 12">
    <name type="scientific">Flexistipes sinusarabici</name>
    <dbReference type="NCBI Taxonomy" id="2352"/>
    <lineage>
        <taxon>Bacteria</taxon>
        <taxon>Pseudomonadati</taxon>
        <taxon>Deferribacterota</taxon>
        <taxon>Deferribacteres</taxon>
        <taxon>Deferribacterales</taxon>
        <taxon>Flexistipitaceae</taxon>
        <taxon>Flexistipes</taxon>
    </lineage>
</organism>
<feature type="domain" description="Response regulatory" evidence="8">
    <location>
        <begin position="882"/>
        <end position="999"/>
    </location>
</feature>
<proteinExistence type="predicted"/>
<feature type="domain" description="Histidine kinase" evidence="7">
    <location>
        <begin position="633"/>
        <end position="857"/>
    </location>
</feature>
<protein>
    <recommendedName>
        <fullName evidence="2">histidine kinase</fullName>
        <ecNumber evidence="2">2.7.13.3</ecNumber>
    </recommendedName>
</protein>
<comment type="catalytic activity">
    <reaction evidence="1">
        <text>ATP + protein L-histidine = ADP + protein N-phospho-L-histidine.</text>
        <dbReference type="EC" id="2.7.13.3"/>
    </reaction>
</comment>
<feature type="domain" description="PAC" evidence="10">
    <location>
        <begin position="563"/>
        <end position="613"/>
    </location>
</feature>
<dbReference type="PROSITE" id="PS50110">
    <property type="entry name" value="RESPONSE_REGULATORY"/>
    <property type="match status" value="1"/>
</dbReference>
<dbReference type="NCBIfam" id="TIGR00229">
    <property type="entry name" value="sensory_box"/>
    <property type="match status" value="3"/>
</dbReference>
<dbReference type="Pfam" id="PF13426">
    <property type="entry name" value="PAS_9"/>
    <property type="match status" value="3"/>
</dbReference>
<dbReference type="InterPro" id="IPR001610">
    <property type="entry name" value="PAC"/>
</dbReference>
<dbReference type="GO" id="GO:0000155">
    <property type="term" value="F:phosphorelay sensor kinase activity"/>
    <property type="evidence" value="ECO:0007669"/>
    <property type="project" value="InterPro"/>
</dbReference>
<dbReference type="PANTHER" id="PTHR43065">
    <property type="entry name" value="SENSOR HISTIDINE KINASE"/>
    <property type="match status" value="1"/>
</dbReference>
<dbReference type="EMBL" id="VSIV01000062">
    <property type="protein sequence ID" value="TYB34313.1"/>
    <property type="molecule type" value="Genomic_DNA"/>
</dbReference>
<evidence type="ECO:0000313" key="11">
    <source>
        <dbReference type="EMBL" id="TYB34313.1"/>
    </source>
</evidence>
<dbReference type="SUPFAM" id="SSF47384">
    <property type="entry name" value="Homodimeric domain of signal transducing histidine kinase"/>
    <property type="match status" value="1"/>
</dbReference>
<dbReference type="SMART" id="SM00387">
    <property type="entry name" value="HATPase_c"/>
    <property type="match status" value="1"/>
</dbReference>
<evidence type="ECO:0000256" key="1">
    <source>
        <dbReference type="ARBA" id="ARBA00000085"/>
    </source>
</evidence>
<dbReference type="InterPro" id="IPR003661">
    <property type="entry name" value="HisK_dim/P_dom"/>
</dbReference>
<dbReference type="Pfam" id="PF11845">
    <property type="entry name" value="Tll0287-like"/>
    <property type="match status" value="1"/>
</dbReference>
<dbReference type="SMART" id="SM00388">
    <property type="entry name" value="HisKA"/>
    <property type="match status" value="1"/>
</dbReference>
<feature type="modified residue" description="4-aspartylphosphate" evidence="4">
    <location>
        <position position="933"/>
    </location>
</feature>
<dbReference type="SMART" id="SM00448">
    <property type="entry name" value="REC"/>
    <property type="match status" value="1"/>
</dbReference>
<dbReference type="Pfam" id="PF00072">
    <property type="entry name" value="Response_reg"/>
    <property type="match status" value="1"/>
</dbReference>
<dbReference type="InterPro" id="IPR003594">
    <property type="entry name" value="HATPase_dom"/>
</dbReference>
<evidence type="ECO:0000259" key="8">
    <source>
        <dbReference type="PROSITE" id="PS50110"/>
    </source>
</evidence>
<dbReference type="InterPro" id="IPR036890">
    <property type="entry name" value="HATPase_C_sf"/>
</dbReference>
<dbReference type="Gene3D" id="1.10.287.130">
    <property type="match status" value="1"/>
</dbReference>
<dbReference type="Gene3D" id="3.30.565.10">
    <property type="entry name" value="Histidine kinase-like ATPase, C-terminal domain"/>
    <property type="match status" value="1"/>
</dbReference>
<dbReference type="PROSITE" id="PS50112">
    <property type="entry name" value="PAS"/>
    <property type="match status" value="2"/>
</dbReference>
<evidence type="ECO:0000256" key="3">
    <source>
        <dbReference type="ARBA" id="ARBA00022553"/>
    </source>
</evidence>
<keyword evidence="6" id="KW-1133">Transmembrane helix</keyword>
<dbReference type="InterPro" id="IPR011006">
    <property type="entry name" value="CheY-like_superfamily"/>
</dbReference>
<dbReference type="InterPro" id="IPR001789">
    <property type="entry name" value="Sig_transdc_resp-reg_receiver"/>
</dbReference>
<dbReference type="RefSeq" id="WP_303700357.1">
    <property type="nucleotide sequence ID" value="NZ_VSIV01000062.1"/>
</dbReference>
<dbReference type="SUPFAM" id="SSF55785">
    <property type="entry name" value="PYP-like sensor domain (PAS domain)"/>
    <property type="match status" value="3"/>
</dbReference>
<keyword evidence="6" id="KW-0812">Transmembrane</keyword>
<evidence type="ECO:0000259" key="9">
    <source>
        <dbReference type="PROSITE" id="PS50112"/>
    </source>
</evidence>
<dbReference type="InterPro" id="IPR036097">
    <property type="entry name" value="HisK_dim/P_sf"/>
</dbReference>
<dbReference type="InterPro" id="IPR004358">
    <property type="entry name" value="Sig_transdc_His_kin-like_C"/>
</dbReference>
<dbReference type="InterPro" id="IPR005467">
    <property type="entry name" value="His_kinase_dom"/>
</dbReference>
<feature type="coiled-coil region" evidence="5">
    <location>
        <begin position="597"/>
        <end position="624"/>
    </location>
</feature>
<dbReference type="PROSITE" id="PS50113">
    <property type="entry name" value="PAC"/>
    <property type="match status" value="1"/>
</dbReference>
<accession>A0A5D0MR84</accession>
<dbReference type="Gene3D" id="3.40.50.2300">
    <property type="match status" value="1"/>
</dbReference>
<sequence length="1004" mass="114682">MLNLSSLKNLKNIFIIICSFWFFIIAVNCVIYYFHVKAHVYSMALDKAREGFEKDVILREWISTLGGVYVPVSDHVKPNPYLKIPRRDVTTEEGEKLTLLNPAYVTRLLHEFENKKNDDIISHITSLDPVNPKNQPNRWEKRALKSFEAGKTEYKQLADKNGKTVFRYMASLKVKEACLKCHGEKGYKIGDRYYEVGEIRGGISVTLNFSPYRAVLVRDTKQFVISSAVLGLLGFLGLFVTYRIIRKQRRETENERDKYLALFENSPLGIVQYDKEGNILECNRIFADLMGSSEEKITQMNLLDLNNEKIIKAYNDSITKGLGVAEGWYTSVTGNKTFYAKASFKGIEDENGEVVSGIAVVEDNTKSYYREKDLERLATIVKESINEVYIFDVDTLKFIDANRAALENIGYTLKELQYMTPLDLKQEESEEDFEQIINPLKTGEKNKVVFNTYNHRKDGSKYPVEVHLQWMELEKPVFVAFAYDVTRRKQTEEKFENIFNSVNDAIRIVDLNGNILSTNRKGAEYYGYSPEELENMNIEDIRTEEGADKIKENIDAIRQKGGLIFETEHKRKDGTTFPVEINSTLIEYEGKPAILNVIRDISERKRAEKEKDELTKQVVQSQKLEAVGQLAGGIAHDFNNFLSGMMAYIDLLKRSRNLEQHEKEYLSQMMQLAERSARLVENMLAFSRKQVSMPQVIDINRQLSIGEKLYRKMIKENIELMVEYYSYPIYIKIDPVQLDQIILNLVSNAGDAIEDNGKIDIKVSTGNSEDILKHNSIIKPNADKYCLLTVSDNGSGIDGEKLDKIFEPFFTTKPSGMGTGLGLATIYGIVKQNNGYIFCESRKGRGTTFYIYFPVSHEKPSEHQLAGKKTKPDEQVPHTDKKILLCEDDESVRKVLSKMLVAAGFNTIEAADGEEGLKKFEENKDDIFCVVSDYVIPFKDGIELYEDITSISPDMGFILVSGYSHNADKIAELNEKSNFSFLKKPLKPELLKRTIMDIAKYGND</sequence>
<feature type="domain" description="PAS" evidence="9">
    <location>
        <begin position="491"/>
        <end position="561"/>
    </location>
</feature>
<dbReference type="SUPFAM" id="SSF52172">
    <property type="entry name" value="CheY-like"/>
    <property type="match status" value="1"/>
</dbReference>
<dbReference type="Gene3D" id="3.30.450.20">
    <property type="entry name" value="PAS domain"/>
    <property type="match status" value="3"/>
</dbReference>
<dbReference type="SMART" id="SM00086">
    <property type="entry name" value="PAC"/>
    <property type="match status" value="2"/>
</dbReference>
<feature type="domain" description="PAS" evidence="9">
    <location>
        <begin position="255"/>
        <end position="303"/>
    </location>
</feature>
<keyword evidence="3 4" id="KW-0597">Phosphoprotein</keyword>
<dbReference type="PRINTS" id="PR00344">
    <property type="entry name" value="BCTRLSENSOR"/>
</dbReference>
<dbReference type="InterPro" id="IPR035965">
    <property type="entry name" value="PAS-like_dom_sf"/>
</dbReference>
<dbReference type="PROSITE" id="PS50109">
    <property type="entry name" value="HIS_KIN"/>
    <property type="match status" value="1"/>
</dbReference>
<evidence type="ECO:0000259" key="7">
    <source>
        <dbReference type="PROSITE" id="PS50109"/>
    </source>
</evidence>
<dbReference type="Gene3D" id="3.30.450.290">
    <property type="match status" value="1"/>
</dbReference>
<dbReference type="Proteomes" id="UP000323337">
    <property type="component" value="Unassembled WGS sequence"/>
</dbReference>